<proteinExistence type="predicted"/>
<sequence>MASSRPIPKKILGVGIVGCGEVCQTIHIPTLGHMSDYFQVTYLCDVSSDSLQHCKTKVAGKTPETTRDIKELCASPNVDIVFIANSNEYHAAHTIIALEHDKHVMLEKPASINVRDGDAIIAAEQKSKGKVFVGYMRRYAAAFVDAIKEVGGVDKILYARVRDIIGPNSIFVDQSGCFPKKFSDFKPEDTQDMTTRGTELMTQALEEECGVVQTDQSKRFWRILGGLGTHDLSAMREVLGMPTSVKGVAYNFPFWNVLFQYEGFAVSYESGMDQVPRFDAHIELYTAKKTIRVQYDTPYVKGLPVTLHISENVDGTYKESMIRKTYEDAYTLELFELYAMATEGKAHKTTAVDAKKDLEIFGMIMKAGFPKLEK</sequence>
<reference evidence="2 3" key="1">
    <citation type="submission" date="2018-05" db="EMBL/GenBank/DDBJ databases">
        <title>Whole genome sequencing for identification of molecular markers to develop diagnostic detection tools for the regulated plant pathogen Lachnellula willkommii.</title>
        <authorList>
            <person name="Giroux E."/>
            <person name="Bilodeau G."/>
        </authorList>
    </citation>
    <scope>NUCLEOTIDE SEQUENCE [LARGE SCALE GENOMIC DNA]</scope>
    <source>
        <strain evidence="2 3">CBS 625.97</strain>
    </source>
</reference>
<gene>
    <name evidence="2" type="primary">iolG</name>
    <name evidence="2" type="ORF">LCER1_G002537</name>
</gene>
<dbReference type="GO" id="GO:0006740">
    <property type="term" value="P:NADPH regeneration"/>
    <property type="evidence" value="ECO:0007669"/>
    <property type="project" value="TreeGrafter"/>
</dbReference>
<feature type="domain" description="Gfo/Idh/MocA-like oxidoreductase N-terminal" evidence="1">
    <location>
        <begin position="13"/>
        <end position="135"/>
    </location>
</feature>
<dbReference type="AlphaFoldDB" id="A0A7D8Z068"/>
<dbReference type="PANTHER" id="PTHR42840:SF7">
    <property type="entry name" value="BINDING ROSSMANN FOLD OXIDOREDUCTASE, PUTATIVE (AFU_ORTHOLOGUE AFUA_4G10190)-RELATED"/>
    <property type="match status" value="1"/>
</dbReference>
<dbReference type="EMBL" id="QGMG01000122">
    <property type="protein sequence ID" value="TVY56957.1"/>
    <property type="molecule type" value="Genomic_DNA"/>
</dbReference>
<dbReference type="OrthoDB" id="64915at2759"/>
<comment type="caution">
    <text evidence="2">The sequence shown here is derived from an EMBL/GenBank/DDBJ whole genome shotgun (WGS) entry which is preliminary data.</text>
</comment>
<organism evidence="2 3">
    <name type="scientific">Lachnellula cervina</name>
    <dbReference type="NCBI Taxonomy" id="1316786"/>
    <lineage>
        <taxon>Eukaryota</taxon>
        <taxon>Fungi</taxon>
        <taxon>Dikarya</taxon>
        <taxon>Ascomycota</taxon>
        <taxon>Pezizomycotina</taxon>
        <taxon>Leotiomycetes</taxon>
        <taxon>Helotiales</taxon>
        <taxon>Lachnaceae</taxon>
        <taxon>Lachnellula</taxon>
    </lineage>
</organism>
<evidence type="ECO:0000259" key="1">
    <source>
        <dbReference type="Pfam" id="PF01408"/>
    </source>
</evidence>
<keyword evidence="3" id="KW-1185">Reference proteome</keyword>
<dbReference type="GO" id="GO:0005737">
    <property type="term" value="C:cytoplasm"/>
    <property type="evidence" value="ECO:0007669"/>
    <property type="project" value="TreeGrafter"/>
</dbReference>
<dbReference type="SUPFAM" id="SSF51735">
    <property type="entry name" value="NAD(P)-binding Rossmann-fold domains"/>
    <property type="match status" value="1"/>
</dbReference>
<evidence type="ECO:0000313" key="2">
    <source>
        <dbReference type="EMBL" id="TVY56957.1"/>
    </source>
</evidence>
<name>A0A7D8Z068_9HELO</name>
<dbReference type="SUPFAM" id="SSF55347">
    <property type="entry name" value="Glyceraldehyde-3-phosphate dehydrogenase-like, C-terminal domain"/>
    <property type="match status" value="1"/>
</dbReference>
<dbReference type="GO" id="GO:0016491">
    <property type="term" value="F:oxidoreductase activity"/>
    <property type="evidence" value="ECO:0007669"/>
    <property type="project" value="TreeGrafter"/>
</dbReference>
<dbReference type="Gene3D" id="3.30.360.10">
    <property type="entry name" value="Dihydrodipicolinate Reductase, domain 2"/>
    <property type="match status" value="1"/>
</dbReference>
<evidence type="ECO:0000313" key="3">
    <source>
        <dbReference type="Proteomes" id="UP000481288"/>
    </source>
</evidence>
<accession>A0A7D8Z068</accession>
<dbReference type="GO" id="GO:0000166">
    <property type="term" value="F:nucleotide binding"/>
    <property type="evidence" value="ECO:0007669"/>
    <property type="project" value="InterPro"/>
</dbReference>
<dbReference type="PANTHER" id="PTHR42840">
    <property type="entry name" value="NAD(P)-BINDING ROSSMANN-FOLD SUPERFAMILY PROTEIN-RELATED"/>
    <property type="match status" value="1"/>
</dbReference>
<dbReference type="InterPro" id="IPR036291">
    <property type="entry name" value="NAD(P)-bd_dom_sf"/>
</dbReference>
<dbReference type="Pfam" id="PF01408">
    <property type="entry name" value="GFO_IDH_MocA"/>
    <property type="match status" value="1"/>
</dbReference>
<dbReference type="Proteomes" id="UP000481288">
    <property type="component" value="Unassembled WGS sequence"/>
</dbReference>
<dbReference type="Gene3D" id="3.40.50.720">
    <property type="entry name" value="NAD(P)-binding Rossmann-like Domain"/>
    <property type="match status" value="1"/>
</dbReference>
<protein>
    <submittedName>
        <fullName evidence="2">Myo-inositol 2-dehydrogenase</fullName>
    </submittedName>
</protein>
<dbReference type="InterPro" id="IPR000683">
    <property type="entry name" value="Gfo/Idh/MocA-like_OxRdtase_N"/>
</dbReference>